<dbReference type="InterPro" id="IPR005186">
    <property type="entry name" value="FlaG"/>
</dbReference>
<keyword evidence="3" id="KW-1185">Reference proteome</keyword>
<dbReference type="EMBL" id="LNYX01000014">
    <property type="protein sequence ID" value="KTD64129.1"/>
    <property type="molecule type" value="Genomic_DNA"/>
</dbReference>
<dbReference type="RefSeq" id="WP_058483553.1">
    <property type="nucleotide sequence ID" value="NZ_CAAAII010000001.1"/>
</dbReference>
<gene>
    <name evidence="2" type="ORF">Lspi_1648</name>
</gene>
<accession>A0A0W0Z4U4</accession>
<protein>
    <submittedName>
        <fullName evidence="2">FlaG protein</fullName>
    </submittedName>
</protein>
<evidence type="ECO:0000256" key="1">
    <source>
        <dbReference type="SAM" id="MobiDB-lite"/>
    </source>
</evidence>
<evidence type="ECO:0000313" key="2">
    <source>
        <dbReference type="EMBL" id="KTD64129.1"/>
    </source>
</evidence>
<organism evidence="2 3">
    <name type="scientific">Legionella spiritensis</name>
    <dbReference type="NCBI Taxonomy" id="452"/>
    <lineage>
        <taxon>Bacteria</taxon>
        <taxon>Pseudomonadati</taxon>
        <taxon>Pseudomonadota</taxon>
        <taxon>Gammaproteobacteria</taxon>
        <taxon>Legionellales</taxon>
        <taxon>Legionellaceae</taxon>
        <taxon>Legionella</taxon>
    </lineage>
</organism>
<name>A0A0W0Z4U4_LEGSP</name>
<dbReference type="STRING" id="452.Lspi_1648"/>
<sequence>MNIEGTKNIRSTSVEPANKLSGDNAEQVNNITPKASAEPNTEASIAFDKITGLLQSVVTDKLSQDVIRKMPPDEYLKLLSLLDEMISGTIDNRV</sequence>
<dbReference type="OrthoDB" id="5643171at2"/>
<dbReference type="PATRIC" id="fig|452.5.peg.1810"/>
<feature type="compositionally biased region" description="Polar residues" evidence="1">
    <location>
        <begin position="24"/>
        <end position="39"/>
    </location>
</feature>
<dbReference type="Pfam" id="PF03646">
    <property type="entry name" value="FlaG"/>
    <property type="match status" value="1"/>
</dbReference>
<dbReference type="AlphaFoldDB" id="A0A0W0Z4U4"/>
<dbReference type="Proteomes" id="UP000054877">
    <property type="component" value="Unassembled WGS sequence"/>
</dbReference>
<dbReference type="InterPro" id="IPR035924">
    <property type="entry name" value="FlaG-like_sf"/>
</dbReference>
<feature type="region of interest" description="Disordered" evidence="1">
    <location>
        <begin position="1"/>
        <end position="39"/>
    </location>
</feature>
<proteinExistence type="predicted"/>
<evidence type="ECO:0000313" key="3">
    <source>
        <dbReference type="Proteomes" id="UP000054877"/>
    </source>
</evidence>
<dbReference type="SUPFAM" id="SSF160214">
    <property type="entry name" value="FlaG-like"/>
    <property type="match status" value="1"/>
</dbReference>
<reference evidence="2 3" key="1">
    <citation type="submission" date="2015-11" db="EMBL/GenBank/DDBJ databases">
        <title>Genomic analysis of 38 Legionella species identifies large and diverse effector repertoires.</title>
        <authorList>
            <person name="Burstein D."/>
            <person name="Amaro F."/>
            <person name="Zusman T."/>
            <person name="Lifshitz Z."/>
            <person name="Cohen O."/>
            <person name="Gilbert J.A."/>
            <person name="Pupko T."/>
            <person name="Shuman H.A."/>
            <person name="Segal G."/>
        </authorList>
    </citation>
    <scope>NUCLEOTIDE SEQUENCE [LARGE SCALE GENOMIC DNA]</scope>
    <source>
        <strain evidence="2 3">Mt.St.Helens-9</strain>
    </source>
</reference>
<dbReference type="Gene3D" id="3.30.160.170">
    <property type="entry name" value="FlaG-like"/>
    <property type="match status" value="1"/>
</dbReference>
<comment type="caution">
    <text evidence="2">The sequence shown here is derived from an EMBL/GenBank/DDBJ whole genome shotgun (WGS) entry which is preliminary data.</text>
</comment>